<organism evidence="1 2">
    <name type="scientific">Gossypium harknessii</name>
    <dbReference type="NCBI Taxonomy" id="34285"/>
    <lineage>
        <taxon>Eukaryota</taxon>
        <taxon>Viridiplantae</taxon>
        <taxon>Streptophyta</taxon>
        <taxon>Embryophyta</taxon>
        <taxon>Tracheophyta</taxon>
        <taxon>Spermatophyta</taxon>
        <taxon>Magnoliopsida</taxon>
        <taxon>eudicotyledons</taxon>
        <taxon>Gunneridae</taxon>
        <taxon>Pentapetalae</taxon>
        <taxon>rosids</taxon>
        <taxon>malvids</taxon>
        <taxon>Malvales</taxon>
        <taxon>Malvaceae</taxon>
        <taxon>Malvoideae</taxon>
        <taxon>Gossypium</taxon>
    </lineage>
</organism>
<protein>
    <submittedName>
        <fullName evidence="1">Uncharacterized protein</fullName>
    </submittedName>
</protein>
<name>A0A7J9FZ90_9ROSI</name>
<evidence type="ECO:0000313" key="1">
    <source>
        <dbReference type="EMBL" id="MBA0790583.1"/>
    </source>
</evidence>
<proteinExistence type="predicted"/>
<comment type="caution">
    <text evidence="1">The sequence shown here is derived from an EMBL/GenBank/DDBJ whole genome shotgun (WGS) entry which is preliminary data.</text>
</comment>
<reference evidence="1 2" key="1">
    <citation type="journal article" date="2019" name="Genome Biol. Evol.">
        <title>Insights into the evolution of the New World diploid cottons (Gossypium, subgenus Houzingenia) based on genome sequencing.</title>
        <authorList>
            <person name="Grover C.E."/>
            <person name="Arick M.A. 2nd"/>
            <person name="Thrash A."/>
            <person name="Conover J.L."/>
            <person name="Sanders W.S."/>
            <person name="Peterson D.G."/>
            <person name="Frelichowski J.E."/>
            <person name="Scheffler J.A."/>
            <person name="Scheffler B.E."/>
            <person name="Wendel J.F."/>
        </authorList>
    </citation>
    <scope>NUCLEOTIDE SEQUENCE [LARGE SCALE GENOMIC DNA]</scope>
    <source>
        <strain evidence="1">0</strain>
        <tissue evidence="1">Leaf</tissue>
    </source>
</reference>
<dbReference type="AlphaFoldDB" id="A0A7J9FZ90"/>
<evidence type="ECO:0000313" key="2">
    <source>
        <dbReference type="Proteomes" id="UP000593560"/>
    </source>
</evidence>
<dbReference type="EMBL" id="JABFAD010000001">
    <property type="protein sequence ID" value="MBA0790583.1"/>
    <property type="molecule type" value="Genomic_DNA"/>
</dbReference>
<dbReference type="Proteomes" id="UP000593560">
    <property type="component" value="Unassembled WGS sequence"/>
</dbReference>
<accession>A0A7J9FZ90</accession>
<sequence length="110" mass="12480">MAPIGGVLITDIVGKCFLFRLYCKVDIDQADAGGGSKAGSFIIRTFIRFQIHVRVPLKRRKKIVLGVKREIYAKFKASAMISYFLQDERENDSGILGGFHYDKDRFLADF</sequence>
<keyword evidence="2" id="KW-1185">Reference proteome</keyword>
<gene>
    <name evidence="1" type="ORF">Gohar_015221</name>
</gene>